<dbReference type="AlphaFoldDB" id="A0A2H0WN09"/>
<dbReference type="Gene3D" id="3.40.630.30">
    <property type="match status" value="1"/>
</dbReference>
<dbReference type="InterPro" id="IPR000182">
    <property type="entry name" value="GNAT_dom"/>
</dbReference>
<dbReference type="SUPFAM" id="SSF55729">
    <property type="entry name" value="Acyl-CoA N-acyltransferases (Nat)"/>
    <property type="match status" value="1"/>
</dbReference>
<dbReference type="GO" id="GO:0008080">
    <property type="term" value="F:N-acetyltransferase activity"/>
    <property type="evidence" value="ECO:0007669"/>
    <property type="project" value="InterPro"/>
</dbReference>
<dbReference type="Proteomes" id="UP000230033">
    <property type="component" value="Unassembled WGS sequence"/>
</dbReference>
<name>A0A2H0WN09_9BACT</name>
<dbReference type="EMBL" id="PEZJ01000014">
    <property type="protein sequence ID" value="PIS14023.1"/>
    <property type="molecule type" value="Genomic_DNA"/>
</dbReference>
<reference evidence="4" key="1">
    <citation type="submission" date="2017-09" db="EMBL/GenBank/DDBJ databases">
        <title>Depth-based differentiation of microbial function through sediment-hosted aquifers and enrichment of novel symbionts in the deep terrestrial subsurface.</title>
        <authorList>
            <person name="Probst A.J."/>
            <person name="Ladd B."/>
            <person name="Jarett J.K."/>
            <person name="Geller-Mcgrath D.E."/>
            <person name="Sieber C.M.K."/>
            <person name="Emerson J.B."/>
            <person name="Anantharaman K."/>
            <person name="Thomas B.C."/>
            <person name="Malmstrom R."/>
            <person name="Stieglmeier M."/>
            <person name="Klingl A."/>
            <person name="Woyke T."/>
            <person name="Ryan C.M."/>
            <person name="Banfield J.F."/>
        </authorList>
    </citation>
    <scope>NUCLEOTIDE SEQUENCE [LARGE SCALE GENOMIC DNA]</scope>
</reference>
<organism evidence="3 4">
    <name type="scientific">Candidatus Shapirobacteria bacterium CG09_land_8_20_14_0_10_47_13</name>
    <dbReference type="NCBI Taxonomy" id="1974481"/>
    <lineage>
        <taxon>Bacteria</taxon>
        <taxon>Candidatus Shapironibacteriota</taxon>
    </lineage>
</organism>
<proteinExistence type="predicted"/>
<dbReference type="PANTHER" id="PTHR13947">
    <property type="entry name" value="GNAT FAMILY N-ACETYLTRANSFERASE"/>
    <property type="match status" value="1"/>
</dbReference>
<sequence length="163" mass="19238">MEKVELSKVRIRLARPNESEKIVDLYKKEGPMKRVKKIRKDIQKDFREMAAGKRAILFAEKYRKVVGTVQLVYTMPDWGLADGQNCGHLHHLRVNEDYRNQGIGRKLEQELIALAKKKGFKKVSLSIDHDESYEFLKTLYLKWGYCFLKETPKTHETCFYKEI</sequence>
<evidence type="ECO:0000313" key="3">
    <source>
        <dbReference type="EMBL" id="PIS14023.1"/>
    </source>
</evidence>
<feature type="domain" description="N-acetyltransferase" evidence="2">
    <location>
        <begin position="9"/>
        <end position="163"/>
    </location>
</feature>
<dbReference type="InterPro" id="IPR050769">
    <property type="entry name" value="NAT_camello-type"/>
</dbReference>
<dbReference type="Pfam" id="PF00583">
    <property type="entry name" value="Acetyltransf_1"/>
    <property type="match status" value="1"/>
</dbReference>
<accession>A0A2H0WN09</accession>
<evidence type="ECO:0000313" key="4">
    <source>
        <dbReference type="Proteomes" id="UP000230033"/>
    </source>
</evidence>
<dbReference type="CDD" id="cd04301">
    <property type="entry name" value="NAT_SF"/>
    <property type="match status" value="1"/>
</dbReference>
<evidence type="ECO:0000256" key="1">
    <source>
        <dbReference type="ARBA" id="ARBA00022679"/>
    </source>
</evidence>
<dbReference type="PROSITE" id="PS51186">
    <property type="entry name" value="GNAT"/>
    <property type="match status" value="1"/>
</dbReference>
<gene>
    <name evidence="3" type="ORF">COT65_01145</name>
</gene>
<keyword evidence="1" id="KW-0808">Transferase</keyword>
<comment type="caution">
    <text evidence="3">The sequence shown here is derived from an EMBL/GenBank/DDBJ whole genome shotgun (WGS) entry which is preliminary data.</text>
</comment>
<protein>
    <recommendedName>
        <fullName evidence="2">N-acetyltransferase domain-containing protein</fullName>
    </recommendedName>
</protein>
<dbReference type="PANTHER" id="PTHR13947:SF37">
    <property type="entry name" value="LD18367P"/>
    <property type="match status" value="1"/>
</dbReference>
<evidence type="ECO:0000259" key="2">
    <source>
        <dbReference type="PROSITE" id="PS51186"/>
    </source>
</evidence>
<dbReference type="InterPro" id="IPR016181">
    <property type="entry name" value="Acyl_CoA_acyltransferase"/>
</dbReference>